<comment type="subcellular location">
    <subcellularLocation>
        <location evidence="1">Periplasm</location>
    </subcellularLocation>
</comment>
<dbReference type="Pfam" id="PF13416">
    <property type="entry name" value="SBP_bac_8"/>
    <property type="match status" value="1"/>
</dbReference>
<dbReference type="SUPFAM" id="SSF53850">
    <property type="entry name" value="Periplasmic binding protein-like II"/>
    <property type="match status" value="1"/>
</dbReference>
<dbReference type="InterPro" id="IPR006059">
    <property type="entry name" value="SBP"/>
</dbReference>
<dbReference type="GO" id="GO:0019808">
    <property type="term" value="F:polyamine binding"/>
    <property type="evidence" value="ECO:0007669"/>
    <property type="project" value="InterPro"/>
</dbReference>
<dbReference type="PRINTS" id="PR00909">
    <property type="entry name" value="SPERMDNBNDNG"/>
</dbReference>
<keyword evidence="3" id="KW-0813">Transport</keyword>
<dbReference type="OrthoDB" id="9815444at2"/>
<dbReference type="Proteomes" id="UP000439983">
    <property type="component" value="Unassembled WGS sequence"/>
</dbReference>
<name>A0A6N7LJ64_SINTE</name>
<dbReference type="PANTHER" id="PTHR30006">
    <property type="entry name" value="THIAMINE-BINDING PERIPLASMIC PROTEIN-RELATED"/>
    <property type="match status" value="1"/>
</dbReference>
<reference evidence="6 7" key="1">
    <citation type="journal article" date="2013" name="Genome Biol.">
        <title>Comparative genomics of the core and accessory genomes of 48 Sinorhizobium strains comprising five genospecies.</title>
        <authorList>
            <person name="Sugawara M."/>
            <person name="Epstein B."/>
            <person name="Badgley B.D."/>
            <person name="Unno T."/>
            <person name="Xu L."/>
            <person name="Reese J."/>
            <person name="Gyaneshwar P."/>
            <person name="Denny R."/>
            <person name="Mudge J."/>
            <person name="Bharti A.K."/>
            <person name="Farmer A.D."/>
            <person name="May G.D."/>
            <person name="Woodward J.E."/>
            <person name="Medigue C."/>
            <person name="Vallenet D."/>
            <person name="Lajus A."/>
            <person name="Rouy Z."/>
            <person name="Martinez-Vaz B."/>
            <person name="Tiffin P."/>
            <person name="Young N.D."/>
            <person name="Sadowsky M.J."/>
        </authorList>
    </citation>
    <scope>NUCLEOTIDE SEQUENCE [LARGE SCALE GENOMIC DNA]</scope>
    <source>
        <strain evidence="6 7">USDA4894</strain>
    </source>
</reference>
<dbReference type="GO" id="GO:0030288">
    <property type="term" value="C:outer membrane-bounded periplasmic space"/>
    <property type="evidence" value="ECO:0007669"/>
    <property type="project" value="TreeGrafter"/>
</dbReference>
<comment type="caution">
    <text evidence="6">The sequence shown here is derived from an EMBL/GenBank/DDBJ whole genome shotgun (WGS) entry which is preliminary data.</text>
</comment>
<evidence type="ECO:0000256" key="1">
    <source>
        <dbReference type="ARBA" id="ARBA00004418"/>
    </source>
</evidence>
<evidence type="ECO:0000256" key="2">
    <source>
        <dbReference type="ARBA" id="ARBA00008520"/>
    </source>
</evidence>
<dbReference type="AlphaFoldDB" id="A0A6N7LJ64"/>
<comment type="similarity">
    <text evidence="2">Belongs to the bacterial solute-binding protein 1 family.</text>
</comment>
<evidence type="ECO:0000256" key="5">
    <source>
        <dbReference type="ARBA" id="ARBA00022764"/>
    </source>
</evidence>
<dbReference type="GO" id="GO:0015846">
    <property type="term" value="P:polyamine transport"/>
    <property type="evidence" value="ECO:0007669"/>
    <property type="project" value="InterPro"/>
</dbReference>
<proteinExistence type="inferred from homology"/>
<protein>
    <submittedName>
        <fullName evidence="6">Extracellular solute-binding protein</fullName>
    </submittedName>
</protein>
<dbReference type="InterPro" id="IPR001188">
    <property type="entry name" value="Sperm_putr-bd"/>
</dbReference>
<dbReference type="GO" id="GO:0030976">
    <property type="term" value="F:thiamine pyrophosphate binding"/>
    <property type="evidence" value="ECO:0007669"/>
    <property type="project" value="TreeGrafter"/>
</dbReference>
<evidence type="ECO:0000256" key="3">
    <source>
        <dbReference type="ARBA" id="ARBA00022448"/>
    </source>
</evidence>
<dbReference type="GO" id="GO:0015888">
    <property type="term" value="P:thiamine transport"/>
    <property type="evidence" value="ECO:0007669"/>
    <property type="project" value="TreeGrafter"/>
</dbReference>
<organism evidence="6 7">
    <name type="scientific">Sinorhizobium terangae</name>
    <dbReference type="NCBI Taxonomy" id="110322"/>
    <lineage>
        <taxon>Bacteria</taxon>
        <taxon>Pseudomonadati</taxon>
        <taxon>Pseudomonadota</taxon>
        <taxon>Alphaproteobacteria</taxon>
        <taxon>Hyphomicrobiales</taxon>
        <taxon>Rhizobiaceae</taxon>
        <taxon>Sinorhizobium/Ensifer group</taxon>
        <taxon>Sinorhizobium</taxon>
    </lineage>
</organism>
<keyword evidence="5" id="KW-0574">Periplasm</keyword>
<evidence type="ECO:0000313" key="7">
    <source>
        <dbReference type="Proteomes" id="UP000439983"/>
    </source>
</evidence>
<evidence type="ECO:0000313" key="6">
    <source>
        <dbReference type="EMBL" id="MQX17350.1"/>
    </source>
</evidence>
<keyword evidence="7" id="KW-1185">Reference proteome</keyword>
<gene>
    <name evidence="6" type="ORF">GHK62_22085</name>
</gene>
<dbReference type="GO" id="GO:0030975">
    <property type="term" value="F:thiamine binding"/>
    <property type="evidence" value="ECO:0007669"/>
    <property type="project" value="TreeGrafter"/>
</dbReference>
<dbReference type="EMBL" id="WITC01000094">
    <property type="protein sequence ID" value="MQX17350.1"/>
    <property type="molecule type" value="Genomic_DNA"/>
</dbReference>
<accession>A0A6N7LJ64</accession>
<sequence length="379" mass="41177">MVSRSAAPQPLGSANQRRETMKWLPKEPMRYIGITAAFAVVSSAVFAADLKGREAVMQSPGGKYTTALEEAYIKPFEAETGAKIRLVESNTDESIAAVSAQVKAGKVEWDGLSSLDAPYMPKLIQDGVIEKIDVSKIPGLEKLPKAVSNEYGVPVLNSVVTVSYRTGDNVVPLKSVKDFFDPNIKGSRAVSSLAGEAQFVCALALLSDGVSVNELTKGIDIKHCLKVVDPIKDQITAYWANGSQMAQLMIDDSVDYCLCWDGRIVQAAQANPQWKIQHNGGIQFPSYLTYTTGTKNADVLDAFAVYMLDPKRQAEFTKLVGYSSPNPESVAYLPDNLKPFISVTPEAQAVLTTLPDALFKKMADQQVELGKAWQAYVAQ</sequence>
<keyword evidence="4" id="KW-0732">Signal</keyword>
<evidence type="ECO:0000256" key="4">
    <source>
        <dbReference type="ARBA" id="ARBA00022729"/>
    </source>
</evidence>
<dbReference type="PANTHER" id="PTHR30006:SF3">
    <property type="entry name" value="THIAMINE-BINDING PERIPLASMIC PROTEIN"/>
    <property type="match status" value="1"/>
</dbReference>
<dbReference type="Gene3D" id="3.40.190.10">
    <property type="entry name" value="Periplasmic binding protein-like II"/>
    <property type="match status" value="2"/>
</dbReference>